<dbReference type="PROSITE" id="PS51257">
    <property type="entry name" value="PROKAR_LIPOPROTEIN"/>
    <property type="match status" value="1"/>
</dbReference>
<dbReference type="Pfam" id="PF12079">
    <property type="entry name" value="DUF3558"/>
    <property type="match status" value="1"/>
</dbReference>
<feature type="chain" id="PRO_5033000639" description="DUF3558 domain-containing protein" evidence="2">
    <location>
        <begin position="30"/>
        <end position="175"/>
    </location>
</feature>
<organism evidence="3 4">
    <name type="scientific">Saccharopolyspora gloriosae</name>
    <dbReference type="NCBI Taxonomy" id="455344"/>
    <lineage>
        <taxon>Bacteria</taxon>
        <taxon>Bacillati</taxon>
        <taxon>Actinomycetota</taxon>
        <taxon>Actinomycetes</taxon>
        <taxon>Pseudonocardiales</taxon>
        <taxon>Pseudonocardiaceae</taxon>
        <taxon>Saccharopolyspora</taxon>
    </lineage>
</organism>
<evidence type="ECO:0000256" key="2">
    <source>
        <dbReference type="SAM" id="SignalP"/>
    </source>
</evidence>
<gene>
    <name evidence="3" type="ORF">BJ969_004290</name>
</gene>
<dbReference type="RefSeq" id="WP_184481360.1">
    <property type="nucleotide sequence ID" value="NZ_JACHIV010000001.1"/>
</dbReference>
<evidence type="ECO:0000313" key="4">
    <source>
        <dbReference type="Proteomes" id="UP000580474"/>
    </source>
</evidence>
<sequence>MSLRARAAVPVLGVCVLLASSGCALNSEADEPDQARPRPATGLSPVDPCALLTADELTERGAWVPGHPNNGITSEPGCDFDGDPFGYSFFKNQRMSVAKYGAQDNWAKFDRRELQGRPAANTIDASATKSRICSTMFDAGGGVIIVTAGELNDEGRDECAESWRLAELIAPRMPH</sequence>
<proteinExistence type="predicted"/>
<name>A0A840NPZ5_9PSEU</name>
<accession>A0A840NPZ5</accession>
<protein>
    <recommendedName>
        <fullName evidence="5">DUF3558 domain-containing protein</fullName>
    </recommendedName>
</protein>
<dbReference type="InterPro" id="IPR024520">
    <property type="entry name" value="DUF3558"/>
</dbReference>
<dbReference type="AlphaFoldDB" id="A0A840NPZ5"/>
<evidence type="ECO:0008006" key="5">
    <source>
        <dbReference type="Google" id="ProtNLM"/>
    </source>
</evidence>
<dbReference type="EMBL" id="JACHIV010000001">
    <property type="protein sequence ID" value="MBB5071202.1"/>
    <property type="molecule type" value="Genomic_DNA"/>
</dbReference>
<comment type="caution">
    <text evidence="3">The sequence shown here is derived from an EMBL/GenBank/DDBJ whole genome shotgun (WGS) entry which is preliminary data.</text>
</comment>
<feature type="region of interest" description="Disordered" evidence="1">
    <location>
        <begin position="27"/>
        <end position="47"/>
    </location>
</feature>
<feature type="signal peptide" evidence="2">
    <location>
        <begin position="1"/>
        <end position="29"/>
    </location>
</feature>
<evidence type="ECO:0000313" key="3">
    <source>
        <dbReference type="EMBL" id="MBB5071202.1"/>
    </source>
</evidence>
<dbReference type="Proteomes" id="UP000580474">
    <property type="component" value="Unassembled WGS sequence"/>
</dbReference>
<reference evidence="3 4" key="1">
    <citation type="submission" date="2020-08" db="EMBL/GenBank/DDBJ databases">
        <title>Sequencing the genomes of 1000 actinobacteria strains.</title>
        <authorList>
            <person name="Klenk H.-P."/>
        </authorList>
    </citation>
    <scope>NUCLEOTIDE SEQUENCE [LARGE SCALE GENOMIC DNA]</scope>
    <source>
        <strain evidence="3 4">DSM 45582</strain>
    </source>
</reference>
<keyword evidence="4" id="KW-1185">Reference proteome</keyword>
<evidence type="ECO:0000256" key="1">
    <source>
        <dbReference type="SAM" id="MobiDB-lite"/>
    </source>
</evidence>
<keyword evidence="2" id="KW-0732">Signal</keyword>